<evidence type="ECO:0000313" key="4">
    <source>
        <dbReference type="EMBL" id="TDP41820.1"/>
    </source>
</evidence>
<dbReference type="Proteomes" id="UP000295087">
    <property type="component" value="Unassembled WGS sequence"/>
</dbReference>
<dbReference type="InterPro" id="IPR016181">
    <property type="entry name" value="Acyl_CoA_acyltransferase"/>
</dbReference>
<dbReference type="Gene3D" id="3.40.630.30">
    <property type="match status" value="1"/>
</dbReference>
<keyword evidence="2" id="KW-0012">Acyltransferase</keyword>
<evidence type="ECO:0000256" key="2">
    <source>
        <dbReference type="ARBA" id="ARBA00023315"/>
    </source>
</evidence>
<dbReference type="Pfam" id="PF00583">
    <property type="entry name" value="Acetyltransf_1"/>
    <property type="match status" value="1"/>
</dbReference>
<evidence type="ECO:0000313" key="5">
    <source>
        <dbReference type="Proteomes" id="UP000295087"/>
    </source>
</evidence>
<keyword evidence="5" id="KW-1185">Reference proteome</keyword>
<protein>
    <submittedName>
        <fullName evidence="4">Acetyltransferase (GNAT) family protein</fullName>
    </submittedName>
</protein>
<comment type="caution">
    <text evidence="4">The sequence shown here is derived from an EMBL/GenBank/DDBJ whole genome shotgun (WGS) entry which is preliminary data.</text>
</comment>
<accession>A0A4R6PUS1</accession>
<dbReference type="PANTHER" id="PTHR43877">
    <property type="entry name" value="AMINOALKYLPHOSPHONATE N-ACETYLTRANSFERASE-RELATED-RELATED"/>
    <property type="match status" value="1"/>
</dbReference>
<dbReference type="PANTHER" id="PTHR43877:SF2">
    <property type="entry name" value="AMINOALKYLPHOSPHONATE N-ACETYLTRANSFERASE-RELATED"/>
    <property type="match status" value="1"/>
</dbReference>
<reference evidence="4 5" key="1">
    <citation type="submission" date="2019-03" db="EMBL/GenBank/DDBJ databases">
        <title>Genomic Encyclopedia of Type Strains, Phase IV (KMG-IV): sequencing the most valuable type-strain genomes for metagenomic binning, comparative biology and taxonomic classification.</title>
        <authorList>
            <person name="Goeker M."/>
        </authorList>
    </citation>
    <scope>NUCLEOTIDE SEQUENCE [LARGE SCALE GENOMIC DNA]</scope>
    <source>
        <strain evidence="4 5">DSM 44496</strain>
    </source>
</reference>
<proteinExistence type="predicted"/>
<dbReference type="InterPro" id="IPR000182">
    <property type="entry name" value="GNAT_dom"/>
</dbReference>
<feature type="domain" description="N-acetyltransferase" evidence="3">
    <location>
        <begin position="1"/>
        <end position="209"/>
    </location>
</feature>
<dbReference type="PROSITE" id="PS51186">
    <property type="entry name" value="GNAT"/>
    <property type="match status" value="1"/>
</dbReference>
<keyword evidence="1 4" id="KW-0808">Transferase</keyword>
<gene>
    <name evidence="4" type="ORF">DFR75_101925</name>
</gene>
<dbReference type="EMBL" id="SNXK01000001">
    <property type="protein sequence ID" value="TDP41820.1"/>
    <property type="molecule type" value="Genomic_DNA"/>
</dbReference>
<dbReference type="SUPFAM" id="SSF55729">
    <property type="entry name" value="Acyl-CoA N-acyltransferases (Nat)"/>
    <property type="match status" value="1"/>
</dbReference>
<dbReference type="AlphaFoldDB" id="A0A4R6PUS1"/>
<organism evidence="4 5">
    <name type="scientific">Nocardia ignorata</name>
    <dbReference type="NCBI Taxonomy" id="145285"/>
    <lineage>
        <taxon>Bacteria</taxon>
        <taxon>Bacillati</taxon>
        <taxon>Actinomycetota</taxon>
        <taxon>Actinomycetes</taxon>
        <taxon>Mycobacteriales</taxon>
        <taxon>Nocardiaceae</taxon>
        <taxon>Nocardia</taxon>
    </lineage>
</organism>
<name>A0A4R6PUS1_NOCIG</name>
<dbReference type="GO" id="GO:0016747">
    <property type="term" value="F:acyltransferase activity, transferring groups other than amino-acyl groups"/>
    <property type="evidence" value="ECO:0007669"/>
    <property type="project" value="InterPro"/>
</dbReference>
<sequence length="215" mass="23820">MEIRRYTEADRPELTALASHVGEGSPTASLWGHPESEKAVYLTPYMDLTPDSLFLAVDDGRLVGYLTGCVDSTTFPTEEARLESAIRDHRLIFRRKPATFFARALTDTAIAKLRHHPLATELTDPRWPSHLHINLIPAARGTGAADALMQHFLDHLSASGSPGCYLQTLVENPRAVRFFERHGFTAHGSPAAVPGLRYQGSKVHQQTMVRPTSRL</sequence>
<evidence type="ECO:0000256" key="1">
    <source>
        <dbReference type="ARBA" id="ARBA00022679"/>
    </source>
</evidence>
<evidence type="ECO:0000259" key="3">
    <source>
        <dbReference type="PROSITE" id="PS51186"/>
    </source>
</evidence>
<dbReference type="RefSeq" id="WP_084476581.1">
    <property type="nucleotide sequence ID" value="NZ_SNXK01000001.1"/>
</dbReference>
<dbReference type="InterPro" id="IPR050832">
    <property type="entry name" value="Bact_Acetyltransf"/>
</dbReference>